<name>A0A6B2KR39_9NEIS</name>
<keyword evidence="4" id="KW-0479">Metal-binding</keyword>
<dbReference type="InterPro" id="IPR006128">
    <property type="entry name" value="Lipoprotein_PsaA-like"/>
</dbReference>
<comment type="subcellular location">
    <subcellularLocation>
        <location evidence="1">Cell envelope</location>
    </subcellularLocation>
</comment>
<dbReference type="InterPro" id="IPR006127">
    <property type="entry name" value="ZnuA-like"/>
</dbReference>
<dbReference type="EMBL" id="JAAGAA010000004">
    <property type="protein sequence ID" value="NDV12449.1"/>
    <property type="molecule type" value="Genomic_DNA"/>
</dbReference>
<evidence type="ECO:0000256" key="3">
    <source>
        <dbReference type="ARBA" id="ARBA00022448"/>
    </source>
</evidence>
<evidence type="ECO:0000313" key="9">
    <source>
        <dbReference type="Proteomes" id="UP000482578"/>
    </source>
</evidence>
<dbReference type="PANTHER" id="PTHR42953:SF1">
    <property type="entry name" value="METAL-BINDING PROTEIN HI_0362-RELATED"/>
    <property type="match status" value="1"/>
</dbReference>
<organism evidence="8 9">
    <name type="scientific">Crenobacter caeni</name>
    <dbReference type="NCBI Taxonomy" id="2705474"/>
    <lineage>
        <taxon>Bacteria</taxon>
        <taxon>Pseudomonadati</taxon>
        <taxon>Pseudomonadota</taxon>
        <taxon>Betaproteobacteria</taxon>
        <taxon>Neisseriales</taxon>
        <taxon>Neisseriaceae</taxon>
        <taxon>Crenobacter</taxon>
    </lineage>
</organism>
<dbReference type="GO" id="GO:0030313">
    <property type="term" value="C:cell envelope"/>
    <property type="evidence" value="ECO:0007669"/>
    <property type="project" value="UniProtKB-SubCell"/>
</dbReference>
<protein>
    <submittedName>
        <fullName evidence="8">Zinc ABC transporter solute-binding protein</fullName>
    </submittedName>
</protein>
<gene>
    <name evidence="8" type="ORF">GZH52_06505</name>
</gene>
<dbReference type="Proteomes" id="UP000482578">
    <property type="component" value="Unassembled WGS sequence"/>
</dbReference>
<feature type="signal peptide" evidence="7">
    <location>
        <begin position="1"/>
        <end position="19"/>
    </location>
</feature>
<evidence type="ECO:0000256" key="1">
    <source>
        <dbReference type="ARBA" id="ARBA00004196"/>
    </source>
</evidence>
<dbReference type="PANTHER" id="PTHR42953">
    <property type="entry name" value="HIGH-AFFINITY ZINC UPTAKE SYSTEM PROTEIN ZNUA-RELATED"/>
    <property type="match status" value="1"/>
</dbReference>
<dbReference type="GO" id="GO:0007155">
    <property type="term" value="P:cell adhesion"/>
    <property type="evidence" value="ECO:0007669"/>
    <property type="project" value="InterPro"/>
</dbReference>
<evidence type="ECO:0000313" key="8">
    <source>
        <dbReference type="EMBL" id="NDV12449.1"/>
    </source>
</evidence>
<dbReference type="Pfam" id="PF01297">
    <property type="entry name" value="ZnuA"/>
    <property type="match status" value="1"/>
</dbReference>
<dbReference type="PRINTS" id="PR00691">
    <property type="entry name" value="ADHESINB"/>
</dbReference>
<dbReference type="AlphaFoldDB" id="A0A6B2KR39"/>
<dbReference type="RefSeq" id="WP_163315674.1">
    <property type="nucleotide sequence ID" value="NZ_JAAGAA010000004.1"/>
</dbReference>
<dbReference type="SUPFAM" id="SSF53807">
    <property type="entry name" value="Helical backbone' metal receptor"/>
    <property type="match status" value="1"/>
</dbReference>
<accession>A0A6B2KR39</accession>
<evidence type="ECO:0000256" key="6">
    <source>
        <dbReference type="RuleBase" id="RU003512"/>
    </source>
</evidence>
<sequence length="298" mass="31999">MKKALLFSVVFTLTGTVWAATPMPVVASFSILADLTREVGGERVEVVPLVGADQDAHVYQPRPADVKKLGAAKVFVINGLGYEGWVARLAKTSGFKGVNIVATQGVKPLQTGHDDHGHAHGHDHGGVDPHAWHDPRRVVQYVRNIEAGLAKADPAGRDYYRDRAAAYTKKVEAADAWAASQFAAVPAAQRKVLTSHDAFAYLGDRYQIRFLSPRGVSTEAEASAKTVAALIRQVRQDKVKAVFVENMSDPRLIEQLSREAGVKVGGRLYSDALAGSAPANSYLGLFRANVGAIVSALH</sequence>
<evidence type="ECO:0000256" key="2">
    <source>
        <dbReference type="ARBA" id="ARBA00011028"/>
    </source>
</evidence>
<dbReference type="InterPro" id="IPR006129">
    <property type="entry name" value="AdhesinB"/>
</dbReference>
<dbReference type="GO" id="GO:0030001">
    <property type="term" value="P:metal ion transport"/>
    <property type="evidence" value="ECO:0007669"/>
    <property type="project" value="InterPro"/>
</dbReference>
<evidence type="ECO:0000256" key="5">
    <source>
        <dbReference type="ARBA" id="ARBA00022729"/>
    </source>
</evidence>
<dbReference type="InterPro" id="IPR050492">
    <property type="entry name" value="Bact_metal-bind_prot9"/>
</dbReference>
<evidence type="ECO:0000256" key="7">
    <source>
        <dbReference type="SAM" id="SignalP"/>
    </source>
</evidence>
<feature type="chain" id="PRO_5025636255" evidence="7">
    <location>
        <begin position="20"/>
        <end position="298"/>
    </location>
</feature>
<keyword evidence="3 6" id="KW-0813">Transport</keyword>
<proteinExistence type="inferred from homology"/>
<dbReference type="GO" id="GO:0046872">
    <property type="term" value="F:metal ion binding"/>
    <property type="evidence" value="ECO:0007669"/>
    <property type="project" value="UniProtKB-KW"/>
</dbReference>
<dbReference type="PRINTS" id="PR00690">
    <property type="entry name" value="ADHESNFAMILY"/>
</dbReference>
<dbReference type="Gene3D" id="3.40.50.1980">
    <property type="entry name" value="Nitrogenase molybdenum iron protein domain"/>
    <property type="match status" value="2"/>
</dbReference>
<comment type="similarity">
    <text evidence="2 6">Belongs to the bacterial solute-binding protein 9 family.</text>
</comment>
<reference evidence="8 9" key="1">
    <citation type="submission" date="2020-02" db="EMBL/GenBank/DDBJ databases">
        <authorList>
            <person name="Yang Z."/>
        </authorList>
    </citation>
    <scope>NUCLEOTIDE SEQUENCE [LARGE SCALE GENOMIC DNA]</scope>
    <source>
        <strain evidence="8 9">HX-7-9</strain>
    </source>
</reference>
<keyword evidence="9" id="KW-1185">Reference proteome</keyword>
<keyword evidence="5 7" id="KW-0732">Signal</keyword>
<comment type="caution">
    <text evidence="8">The sequence shown here is derived from an EMBL/GenBank/DDBJ whole genome shotgun (WGS) entry which is preliminary data.</text>
</comment>
<evidence type="ECO:0000256" key="4">
    <source>
        <dbReference type="ARBA" id="ARBA00022723"/>
    </source>
</evidence>